<keyword evidence="2" id="KW-1185">Reference proteome</keyword>
<dbReference type="Gene3D" id="1.25.40.10">
    <property type="entry name" value="Tetratricopeptide repeat domain"/>
    <property type="match status" value="1"/>
</dbReference>
<reference evidence="1 2" key="1">
    <citation type="journal article" date="2014" name="Genome Biol. Evol.">
        <title>The genome of the myxosporean Thelohanellus kitauei shows adaptations to nutrient acquisition within its fish host.</title>
        <authorList>
            <person name="Yang Y."/>
            <person name="Xiong J."/>
            <person name="Zhou Z."/>
            <person name="Huo F."/>
            <person name="Miao W."/>
            <person name="Ran C."/>
            <person name="Liu Y."/>
            <person name="Zhang J."/>
            <person name="Feng J."/>
            <person name="Wang M."/>
            <person name="Wang M."/>
            <person name="Wang L."/>
            <person name="Yao B."/>
        </authorList>
    </citation>
    <scope>NUCLEOTIDE SEQUENCE [LARGE SCALE GENOMIC DNA]</scope>
    <source>
        <strain evidence="1">Wuqing</strain>
    </source>
</reference>
<protein>
    <recommendedName>
        <fullName evidence="3">Tetratricopeptide repeat protein</fullName>
    </recommendedName>
</protein>
<dbReference type="Proteomes" id="UP000031668">
    <property type="component" value="Unassembled WGS sequence"/>
</dbReference>
<evidence type="ECO:0000313" key="2">
    <source>
        <dbReference type="Proteomes" id="UP000031668"/>
    </source>
</evidence>
<name>A0A0C2JZB4_THEKT</name>
<gene>
    <name evidence="1" type="ORF">RF11_14480</name>
</gene>
<dbReference type="InterPro" id="IPR011990">
    <property type="entry name" value="TPR-like_helical_dom_sf"/>
</dbReference>
<accession>A0A0C2JZB4</accession>
<dbReference type="AlphaFoldDB" id="A0A0C2JZB4"/>
<comment type="caution">
    <text evidence="1">The sequence shown here is derived from an EMBL/GenBank/DDBJ whole genome shotgun (WGS) entry which is preliminary data.</text>
</comment>
<organism evidence="1 2">
    <name type="scientific">Thelohanellus kitauei</name>
    <name type="common">Myxosporean</name>
    <dbReference type="NCBI Taxonomy" id="669202"/>
    <lineage>
        <taxon>Eukaryota</taxon>
        <taxon>Metazoa</taxon>
        <taxon>Cnidaria</taxon>
        <taxon>Myxozoa</taxon>
        <taxon>Myxosporea</taxon>
        <taxon>Bivalvulida</taxon>
        <taxon>Platysporina</taxon>
        <taxon>Myxobolidae</taxon>
        <taxon>Thelohanellus</taxon>
    </lineage>
</organism>
<dbReference type="EMBL" id="JWZT01000078">
    <property type="protein sequence ID" value="KII75008.1"/>
    <property type="molecule type" value="Genomic_DNA"/>
</dbReference>
<dbReference type="Pfam" id="PF14938">
    <property type="entry name" value="SNAP"/>
    <property type="match status" value="1"/>
</dbReference>
<sequence length="160" mass="19039">MEYDDKYWELLTKAIEYKNGGRWEDAGHVYFQAAQLADTEDGDLRRIAIYLVESANCYRQTLFEEPYNIYKMSINAYLQYCGYIYEREFHDPEKSNDFYDQADDLRVKVGYEHICEFSSEYMLTTLLEISYALNLEIEKLPEILENMHIFISGIPLNMNK</sequence>
<proteinExistence type="predicted"/>
<evidence type="ECO:0000313" key="1">
    <source>
        <dbReference type="EMBL" id="KII75008.1"/>
    </source>
</evidence>
<dbReference type="SUPFAM" id="SSF48452">
    <property type="entry name" value="TPR-like"/>
    <property type="match status" value="1"/>
</dbReference>
<evidence type="ECO:0008006" key="3">
    <source>
        <dbReference type="Google" id="ProtNLM"/>
    </source>
</evidence>